<dbReference type="InterPro" id="IPR011234">
    <property type="entry name" value="Fumarylacetoacetase-like_C"/>
</dbReference>
<dbReference type="SUPFAM" id="SSF56529">
    <property type="entry name" value="FAH"/>
    <property type="match status" value="1"/>
</dbReference>
<keyword evidence="4" id="KW-0413">Isomerase</keyword>
<name>A0A918UH59_9SPHN</name>
<dbReference type="Pfam" id="PF01557">
    <property type="entry name" value="FAA_hydrolase"/>
    <property type="match status" value="1"/>
</dbReference>
<dbReference type="InterPro" id="IPR051121">
    <property type="entry name" value="FAH"/>
</dbReference>
<comment type="similarity">
    <text evidence="1">Belongs to the FAH family.</text>
</comment>
<organism evidence="4 5">
    <name type="scientific">Novosphingobium colocasiae</name>
    <dbReference type="NCBI Taxonomy" id="1256513"/>
    <lineage>
        <taxon>Bacteria</taxon>
        <taxon>Pseudomonadati</taxon>
        <taxon>Pseudomonadota</taxon>
        <taxon>Alphaproteobacteria</taxon>
        <taxon>Sphingomonadales</taxon>
        <taxon>Sphingomonadaceae</taxon>
        <taxon>Novosphingobium</taxon>
    </lineage>
</organism>
<dbReference type="GO" id="GO:0016853">
    <property type="term" value="F:isomerase activity"/>
    <property type="evidence" value="ECO:0007669"/>
    <property type="project" value="UniProtKB-KW"/>
</dbReference>
<dbReference type="EMBL" id="BMZA01000012">
    <property type="protein sequence ID" value="GGZ11149.1"/>
    <property type="molecule type" value="Genomic_DNA"/>
</dbReference>
<reference evidence="4" key="1">
    <citation type="journal article" date="2014" name="Int. J. Syst. Evol. Microbiol.">
        <title>Complete genome sequence of Corynebacterium casei LMG S-19264T (=DSM 44701T), isolated from a smear-ripened cheese.</title>
        <authorList>
            <consortium name="US DOE Joint Genome Institute (JGI-PGF)"/>
            <person name="Walter F."/>
            <person name="Albersmeier A."/>
            <person name="Kalinowski J."/>
            <person name="Ruckert C."/>
        </authorList>
    </citation>
    <scope>NUCLEOTIDE SEQUENCE</scope>
    <source>
        <strain evidence="4">KCTC 32255</strain>
    </source>
</reference>
<evidence type="ECO:0000259" key="3">
    <source>
        <dbReference type="Pfam" id="PF01557"/>
    </source>
</evidence>
<evidence type="ECO:0000256" key="1">
    <source>
        <dbReference type="ARBA" id="ARBA00010211"/>
    </source>
</evidence>
<dbReference type="PANTHER" id="PTHR42796:SF4">
    <property type="entry name" value="FUMARYLACETOACETATE HYDROLASE DOMAIN-CONTAINING PROTEIN 2A"/>
    <property type="match status" value="1"/>
</dbReference>
<dbReference type="Gene3D" id="3.90.850.10">
    <property type="entry name" value="Fumarylacetoacetase-like, C-terminal domain"/>
    <property type="match status" value="1"/>
</dbReference>
<proteinExistence type="inferred from homology"/>
<gene>
    <name evidence="4" type="ORF">GCM10011614_27600</name>
</gene>
<evidence type="ECO:0000313" key="4">
    <source>
        <dbReference type="EMBL" id="GGZ11149.1"/>
    </source>
</evidence>
<dbReference type="FunFam" id="3.90.850.10:FF:000002">
    <property type="entry name" value="2-hydroxyhepta-2,4-diene-1,7-dioate isomerase"/>
    <property type="match status" value="1"/>
</dbReference>
<comment type="caution">
    <text evidence="4">The sequence shown here is derived from an EMBL/GenBank/DDBJ whole genome shotgun (WGS) entry which is preliminary data.</text>
</comment>
<evidence type="ECO:0000313" key="5">
    <source>
        <dbReference type="Proteomes" id="UP000648075"/>
    </source>
</evidence>
<keyword evidence="5" id="KW-1185">Reference proteome</keyword>
<protein>
    <submittedName>
        <fullName evidence="4">5-carboxymethyl-2-hydroxymuconate isomerase</fullName>
    </submittedName>
</protein>
<dbReference type="GO" id="GO:0046872">
    <property type="term" value="F:metal ion binding"/>
    <property type="evidence" value="ECO:0007669"/>
    <property type="project" value="UniProtKB-KW"/>
</dbReference>
<dbReference type="AlphaFoldDB" id="A0A918UH59"/>
<dbReference type="GO" id="GO:0019752">
    <property type="term" value="P:carboxylic acid metabolic process"/>
    <property type="evidence" value="ECO:0007669"/>
    <property type="project" value="UniProtKB-ARBA"/>
</dbReference>
<dbReference type="Proteomes" id="UP000648075">
    <property type="component" value="Unassembled WGS sequence"/>
</dbReference>
<sequence length="282" mass="30639">MKFATFRWRGVEGFGAVVGEEIAPLAGAMSGVANLCDLIAHSSVAEARAAVDAVRERISLADIEYLPVIPNPSKIFCIGVNYETHRVETNRERLGYPIVFLRVADSQVGHGAPMVRPRVSERLDFEGEVALVIGKGGRDISEAAAYEHVFGYSCYNDGSVRDWQFHTSQWAPGKNFARTGAFGPWLVTPDELGEIAELKLETRLNGEIMQSATVDEMIFSIPEQIAYLSTIVELRPGDVIVTGTPGGVGVKRDPQVFMKAGDICEVEVSGIGVLSNPIIDQD</sequence>
<accession>A0A918UH59</accession>
<evidence type="ECO:0000256" key="2">
    <source>
        <dbReference type="ARBA" id="ARBA00022723"/>
    </source>
</evidence>
<keyword evidence="2" id="KW-0479">Metal-binding</keyword>
<dbReference type="PANTHER" id="PTHR42796">
    <property type="entry name" value="FUMARYLACETOACETATE HYDROLASE DOMAIN-CONTAINING PROTEIN 2A-RELATED"/>
    <property type="match status" value="1"/>
</dbReference>
<dbReference type="InterPro" id="IPR036663">
    <property type="entry name" value="Fumarylacetoacetase_C_sf"/>
</dbReference>
<reference evidence="4" key="2">
    <citation type="submission" date="2020-09" db="EMBL/GenBank/DDBJ databases">
        <authorList>
            <person name="Sun Q."/>
            <person name="Kim S."/>
        </authorList>
    </citation>
    <scope>NUCLEOTIDE SEQUENCE</scope>
    <source>
        <strain evidence="4">KCTC 32255</strain>
    </source>
</reference>
<feature type="domain" description="Fumarylacetoacetase-like C-terminal" evidence="3">
    <location>
        <begin position="74"/>
        <end position="278"/>
    </location>
</feature>